<sequence>MRHLEKEGFPPKSTGSSPISPKINRILSICSTKAARANSSRFRFNSNNFGNFAVISLNICIFNNYLIINENKLFMIYN</sequence>
<reference evidence="3" key="1">
    <citation type="submission" date="2022-11" db="EMBL/GenBank/DDBJ databases">
        <authorList>
            <person name="Kikuchi T."/>
        </authorList>
    </citation>
    <scope>NUCLEOTIDE SEQUENCE</scope>
    <source>
        <strain evidence="3">PS1010</strain>
    </source>
</reference>
<keyword evidence="4" id="KW-1185">Reference proteome</keyword>
<evidence type="ECO:0000256" key="1">
    <source>
        <dbReference type="SAM" id="MobiDB-lite"/>
    </source>
</evidence>
<gene>
    <name evidence="3" type="ORF">CAMP_LOCUS12486</name>
</gene>
<dbReference type="EMBL" id="CANHGI010000004">
    <property type="protein sequence ID" value="CAI5449849.1"/>
    <property type="molecule type" value="Genomic_DNA"/>
</dbReference>
<name>A0A9P1IT79_9PELO</name>
<feature type="region of interest" description="Disordered" evidence="1">
    <location>
        <begin position="1"/>
        <end position="21"/>
    </location>
</feature>
<organism evidence="3 4">
    <name type="scientific">Caenorhabditis angaria</name>
    <dbReference type="NCBI Taxonomy" id="860376"/>
    <lineage>
        <taxon>Eukaryota</taxon>
        <taxon>Metazoa</taxon>
        <taxon>Ecdysozoa</taxon>
        <taxon>Nematoda</taxon>
        <taxon>Chromadorea</taxon>
        <taxon>Rhabditida</taxon>
        <taxon>Rhabditina</taxon>
        <taxon>Rhabditomorpha</taxon>
        <taxon>Rhabditoidea</taxon>
        <taxon>Rhabditidae</taxon>
        <taxon>Peloderinae</taxon>
        <taxon>Caenorhabditis</taxon>
    </lineage>
</organism>
<dbReference type="Proteomes" id="UP001152747">
    <property type="component" value="Unassembled WGS sequence"/>
</dbReference>
<comment type="caution">
    <text evidence="3">The sequence shown here is derived from an EMBL/GenBank/DDBJ whole genome shotgun (WGS) entry which is preliminary data.</text>
</comment>
<evidence type="ECO:0000313" key="3">
    <source>
        <dbReference type="EMBL" id="CAI5449849.1"/>
    </source>
</evidence>
<evidence type="ECO:0000256" key="2">
    <source>
        <dbReference type="SAM" id="Phobius"/>
    </source>
</evidence>
<keyword evidence="2" id="KW-1133">Transmembrane helix</keyword>
<keyword evidence="2" id="KW-0812">Transmembrane</keyword>
<accession>A0A9P1IT79</accession>
<proteinExistence type="predicted"/>
<feature type="transmembrane region" description="Helical" evidence="2">
    <location>
        <begin position="49"/>
        <end position="68"/>
    </location>
</feature>
<dbReference type="AlphaFoldDB" id="A0A9P1IT79"/>
<protein>
    <submittedName>
        <fullName evidence="3">Uncharacterized protein</fullName>
    </submittedName>
</protein>
<evidence type="ECO:0000313" key="4">
    <source>
        <dbReference type="Proteomes" id="UP001152747"/>
    </source>
</evidence>
<keyword evidence="2" id="KW-0472">Membrane</keyword>